<proteinExistence type="predicted"/>
<name>A0A499UNK4_9ACTN</name>
<sequence>MTEDERTERERIAELRTPGRKWVFGQLQGWNCALCAARLYADRPICAVEVDYGSVTETYQLYVCAPSCETARAARETARAARETARAACEAARAAQRPAPPDGDRPVIRAPRRRTGA</sequence>
<evidence type="ECO:0000313" key="3">
    <source>
        <dbReference type="Proteomes" id="UP000463951"/>
    </source>
</evidence>
<feature type="region of interest" description="Disordered" evidence="1">
    <location>
        <begin position="89"/>
        <end position="117"/>
    </location>
</feature>
<evidence type="ECO:0000313" key="2">
    <source>
        <dbReference type="EMBL" id="BBJ43645.1"/>
    </source>
</evidence>
<dbReference type="EMBL" id="AP019620">
    <property type="protein sequence ID" value="BBJ43645.1"/>
    <property type="molecule type" value="Genomic_DNA"/>
</dbReference>
<reference evidence="2 3" key="1">
    <citation type="journal article" date="2020" name="Int. J. Syst. Evol. Microbiol.">
        <title>Reclassification of Streptomyces castelarensis and Streptomyces sporoclivatus as later heterotypic synonyms of Streptomyces antimycoticus.</title>
        <authorList>
            <person name="Komaki H."/>
            <person name="Tamura T."/>
        </authorList>
    </citation>
    <scope>NUCLEOTIDE SEQUENCE [LARGE SCALE GENOMIC DNA]</scope>
    <source>
        <strain evidence="2 3">NBRC 100767</strain>
    </source>
</reference>
<accession>A0A499UNK4</accession>
<organism evidence="2 3">
    <name type="scientific">Streptomyces antimycoticus</name>
    <dbReference type="NCBI Taxonomy" id="68175"/>
    <lineage>
        <taxon>Bacteria</taxon>
        <taxon>Bacillati</taxon>
        <taxon>Actinomycetota</taxon>
        <taxon>Actinomycetes</taxon>
        <taxon>Kitasatosporales</taxon>
        <taxon>Streptomycetaceae</taxon>
        <taxon>Streptomyces</taxon>
        <taxon>Streptomyces violaceusniger group</taxon>
    </lineage>
</organism>
<evidence type="ECO:0000256" key="1">
    <source>
        <dbReference type="SAM" id="MobiDB-lite"/>
    </source>
</evidence>
<dbReference type="Proteomes" id="UP000463951">
    <property type="component" value="Chromosome"/>
</dbReference>
<gene>
    <name evidence="2" type="ORF">SSPO_063630</name>
</gene>
<protein>
    <submittedName>
        <fullName evidence="2">Uncharacterized protein</fullName>
    </submittedName>
</protein>
<dbReference type="AlphaFoldDB" id="A0A499UNK4"/>